<feature type="non-terminal residue" evidence="2">
    <location>
        <position position="162"/>
    </location>
</feature>
<dbReference type="GO" id="GO:0005524">
    <property type="term" value="F:ATP binding"/>
    <property type="evidence" value="ECO:0007669"/>
    <property type="project" value="InterPro"/>
</dbReference>
<dbReference type="AlphaFoldDB" id="X1AH40"/>
<dbReference type="Pfam" id="PF01411">
    <property type="entry name" value="tRNA-synt_2c"/>
    <property type="match status" value="1"/>
</dbReference>
<sequence>MLTNEDRAQLKSVTNEKELKKIFRTIASKNPEEYFPTQELRKLGYIRKHCVCCSRYFWTTIKDRKVCGEPVCSGGFQVTKNNPIKKKLSYIGVWEKIVEILEPRGYSPIKRYPCVARWDPTSEFTIASISAFQPYVITGEVEPPAKKLIIPQFCLRFNDIEN</sequence>
<organism evidence="2">
    <name type="scientific">marine sediment metagenome</name>
    <dbReference type="NCBI Taxonomy" id="412755"/>
    <lineage>
        <taxon>unclassified sequences</taxon>
        <taxon>metagenomes</taxon>
        <taxon>ecological metagenomes</taxon>
    </lineage>
</organism>
<comment type="caution">
    <text evidence="2">The sequence shown here is derived from an EMBL/GenBank/DDBJ whole genome shotgun (WGS) entry which is preliminary data.</text>
</comment>
<evidence type="ECO:0000259" key="1">
    <source>
        <dbReference type="Pfam" id="PF01411"/>
    </source>
</evidence>
<gene>
    <name evidence="2" type="ORF">S01H4_23886</name>
</gene>
<evidence type="ECO:0000313" key="2">
    <source>
        <dbReference type="EMBL" id="GAG81299.1"/>
    </source>
</evidence>
<dbReference type="EMBL" id="BART01011141">
    <property type="protein sequence ID" value="GAG81299.1"/>
    <property type="molecule type" value="Genomic_DNA"/>
</dbReference>
<dbReference type="InterPro" id="IPR045864">
    <property type="entry name" value="aa-tRNA-synth_II/BPL/LPL"/>
</dbReference>
<feature type="domain" description="Alanyl-tRNA synthetase class IIc N-terminal" evidence="1">
    <location>
        <begin position="102"/>
        <end position="162"/>
    </location>
</feature>
<dbReference type="InterPro" id="IPR018164">
    <property type="entry name" value="Ala-tRNA-synth_IIc_N"/>
</dbReference>
<dbReference type="Gene3D" id="3.30.930.10">
    <property type="entry name" value="Bira Bifunctional Protein, Domain 2"/>
    <property type="match status" value="1"/>
</dbReference>
<protein>
    <recommendedName>
        <fullName evidence="1">Alanyl-tRNA synthetase class IIc N-terminal domain-containing protein</fullName>
    </recommendedName>
</protein>
<dbReference type="GO" id="GO:0004813">
    <property type="term" value="F:alanine-tRNA ligase activity"/>
    <property type="evidence" value="ECO:0007669"/>
    <property type="project" value="InterPro"/>
</dbReference>
<name>X1AH40_9ZZZZ</name>
<accession>X1AH40</accession>
<proteinExistence type="predicted"/>
<dbReference type="SUPFAM" id="SSF55681">
    <property type="entry name" value="Class II aaRS and biotin synthetases"/>
    <property type="match status" value="1"/>
</dbReference>
<dbReference type="GO" id="GO:0006419">
    <property type="term" value="P:alanyl-tRNA aminoacylation"/>
    <property type="evidence" value="ECO:0007669"/>
    <property type="project" value="InterPro"/>
</dbReference>
<reference evidence="2" key="1">
    <citation type="journal article" date="2014" name="Front. Microbiol.">
        <title>High frequency of phylogenetically diverse reductive dehalogenase-homologous genes in deep subseafloor sedimentary metagenomes.</title>
        <authorList>
            <person name="Kawai M."/>
            <person name="Futagami T."/>
            <person name="Toyoda A."/>
            <person name="Takaki Y."/>
            <person name="Nishi S."/>
            <person name="Hori S."/>
            <person name="Arai W."/>
            <person name="Tsubouchi T."/>
            <person name="Morono Y."/>
            <person name="Uchiyama I."/>
            <person name="Ito T."/>
            <person name="Fujiyama A."/>
            <person name="Inagaki F."/>
            <person name="Takami H."/>
        </authorList>
    </citation>
    <scope>NUCLEOTIDE SEQUENCE</scope>
    <source>
        <strain evidence="2">Expedition CK06-06</strain>
    </source>
</reference>